<gene>
    <name evidence="3" type="ORF">AB0T83_07810</name>
</gene>
<feature type="compositionally biased region" description="Basic and acidic residues" evidence="1">
    <location>
        <begin position="53"/>
        <end position="66"/>
    </location>
</feature>
<evidence type="ECO:0000256" key="2">
    <source>
        <dbReference type="SAM" id="SignalP"/>
    </source>
</evidence>
<keyword evidence="4" id="KW-1185">Reference proteome</keyword>
<feature type="chain" id="PRO_5046711308" evidence="2">
    <location>
        <begin position="20"/>
        <end position="78"/>
    </location>
</feature>
<evidence type="ECO:0000256" key="1">
    <source>
        <dbReference type="SAM" id="MobiDB-lite"/>
    </source>
</evidence>
<name>A0ABV3L522_9RHOB</name>
<evidence type="ECO:0000313" key="4">
    <source>
        <dbReference type="Proteomes" id="UP001553161"/>
    </source>
</evidence>
<proteinExistence type="predicted"/>
<reference evidence="3 4" key="1">
    <citation type="submission" date="2024-07" db="EMBL/GenBank/DDBJ databases">
        <authorList>
            <person name="Kang M."/>
        </authorList>
    </citation>
    <scope>NUCLEOTIDE SEQUENCE [LARGE SCALE GENOMIC DNA]</scope>
    <source>
        <strain evidence="3 4">DFM31</strain>
    </source>
</reference>
<dbReference type="Proteomes" id="UP001553161">
    <property type="component" value="Unassembled WGS sequence"/>
</dbReference>
<feature type="signal peptide" evidence="2">
    <location>
        <begin position="1"/>
        <end position="19"/>
    </location>
</feature>
<dbReference type="EMBL" id="JBFBVU010000007">
    <property type="protein sequence ID" value="MEV8466679.1"/>
    <property type="molecule type" value="Genomic_DNA"/>
</dbReference>
<sequence>MTMRILLAMGLVMGVSAPAAIYADSANWSEAKKHQIEINREANAGKGNGGEFGGEKTPSESGKDLDPGNSGDHNQAGK</sequence>
<protein>
    <submittedName>
        <fullName evidence="3">Uncharacterized protein</fullName>
    </submittedName>
</protein>
<keyword evidence="2" id="KW-0732">Signal</keyword>
<feature type="region of interest" description="Disordered" evidence="1">
    <location>
        <begin position="38"/>
        <end position="78"/>
    </location>
</feature>
<evidence type="ECO:0000313" key="3">
    <source>
        <dbReference type="EMBL" id="MEV8466679.1"/>
    </source>
</evidence>
<organism evidence="3 4">
    <name type="scientific">Meridianimarinicoccus marinus</name>
    <dbReference type="NCBI Taxonomy" id="3231483"/>
    <lineage>
        <taxon>Bacteria</taxon>
        <taxon>Pseudomonadati</taxon>
        <taxon>Pseudomonadota</taxon>
        <taxon>Alphaproteobacteria</taxon>
        <taxon>Rhodobacterales</taxon>
        <taxon>Paracoccaceae</taxon>
        <taxon>Meridianimarinicoccus</taxon>
    </lineage>
</organism>
<accession>A0ABV3L522</accession>
<comment type="caution">
    <text evidence="3">The sequence shown here is derived from an EMBL/GenBank/DDBJ whole genome shotgun (WGS) entry which is preliminary data.</text>
</comment>
<dbReference type="RefSeq" id="WP_366192472.1">
    <property type="nucleotide sequence ID" value="NZ_JBFBVU010000007.1"/>
</dbReference>